<dbReference type="InterPro" id="IPR032466">
    <property type="entry name" value="Metal_Hydrolase"/>
</dbReference>
<protein>
    <recommendedName>
        <fullName evidence="1">Amidohydrolase-related domain-containing protein</fullName>
    </recommendedName>
</protein>
<dbReference type="InterPro" id="IPR006680">
    <property type="entry name" value="Amidohydro-rel"/>
</dbReference>
<reference evidence="2 3" key="1">
    <citation type="submission" date="2017-06" db="EMBL/GenBank/DDBJ databases">
        <authorList>
            <person name="Kim H.J."/>
            <person name="Triplett B.A."/>
        </authorList>
    </citation>
    <scope>NUCLEOTIDE SEQUENCE [LARGE SCALE GENOMIC DNA]</scope>
    <source>
        <strain evidence="2 3">DSM 44272</strain>
    </source>
</reference>
<dbReference type="PANTHER" id="PTHR43383">
    <property type="entry name" value="NODULIN 6"/>
    <property type="match status" value="1"/>
</dbReference>
<keyword evidence="3" id="KW-1185">Reference proteome</keyword>
<sequence>MTVDLQAYPGPLGETVASLPLVDHHVHGALRASVDRPTFESMISEGPKAPSAGTQFDSQIGFAIRRWCAPLLDLDPHASADDYWERRCALGEDEVNRRLLRAAGTANYLIETGYLGDAVLTPAEHAEVAAADAREVVRLETVAEGLLQRVASGRAFVADYPSVLAEATRSAVGTKSIIAYRAGFDVDPGRPSDDDVAAAAERLLRSLGDEIRLDDPVLLRYLLWCGVDRGLPLQLHSGYGDPDLDLHRANPLLLMPWLRQVESTAVPVMLLHNYPYHREAGYLAQMFDNVYFDIGLGLNYAGSQSPQLIAESLEVAPFTKQLYSSDAWGPSELHFLGSLLWRRGMSRIVGMWVRDGDWSRGDAERVLRLVGHQNAERVYRL</sequence>
<accession>A0A238UQ93</accession>
<dbReference type="Pfam" id="PF04909">
    <property type="entry name" value="Amidohydro_2"/>
    <property type="match status" value="1"/>
</dbReference>
<dbReference type="AlphaFoldDB" id="A0A238UQ93"/>
<dbReference type="PANTHER" id="PTHR43383:SF2">
    <property type="entry name" value="AMIDOHYDROLASE 2 FAMILY PROTEIN"/>
    <property type="match status" value="1"/>
</dbReference>
<dbReference type="SUPFAM" id="SSF51556">
    <property type="entry name" value="Metallo-dependent hydrolases"/>
    <property type="match status" value="1"/>
</dbReference>
<dbReference type="Proteomes" id="UP000198403">
    <property type="component" value="Unassembled WGS sequence"/>
</dbReference>
<evidence type="ECO:0000259" key="1">
    <source>
        <dbReference type="Pfam" id="PF04909"/>
    </source>
</evidence>
<feature type="domain" description="Amidohydrolase-related" evidence="1">
    <location>
        <begin position="137"/>
        <end position="381"/>
    </location>
</feature>
<name>A0A238UQ93_9ACTN</name>
<gene>
    <name evidence="2" type="ORF">SAMN06272737_101229</name>
</gene>
<evidence type="ECO:0000313" key="2">
    <source>
        <dbReference type="EMBL" id="SNR24216.1"/>
    </source>
</evidence>
<evidence type="ECO:0000313" key="3">
    <source>
        <dbReference type="Proteomes" id="UP000198403"/>
    </source>
</evidence>
<dbReference type="Gene3D" id="3.20.20.140">
    <property type="entry name" value="Metal-dependent hydrolases"/>
    <property type="match status" value="1"/>
</dbReference>
<dbReference type="EMBL" id="FZNO01000001">
    <property type="protein sequence ID" value="SNR24216.1"/>
    <property type="molecule type" value="Genomic_DNA"/>
</dbReference>
<proteinExistence type="predicted"/>
<organism evidence="2 3">
    <name type="scientific">Blastococcus mobilis</name>
    <dbReference type="NCBI Taxonomy" id="1938746"/>
    <lineage>
        <taxon>Bacteria</taxon>
        <taxon>Bacillati</taxon>
        <taxon>Actinomycetota</taxon>
        <taxon>Actinomycetes</taxon>
        <taxon>Geodermatophilales</taxon>
        <taxon>Geodermatophilaceae</taxon>
        <taxon>Blastococcus</taxon>
    </lineage>
</organism>
<dbReference type="GO" id="GO:0016787">
    <property type="term" value="F:hydrolase activity"/>
    <property type="evidence" value="ECO:0007669"/>
    <property type="project" value="InterPro"/>
</dbReference>